<reference evidence="1 2" key="1">
    <citation type="journal article" date="2019" name="Commun. Biol.">
        <title>The bagworm genome reveals a unique fibroin gene that provides high tensile strength.</title>
        <authorList>
            <person name="Kono N."/>
            <person name="Nakamura H."/>
            <person name="Ohtoshi R."/>
            <person name="Tomita M."/>
            <person name="Numata K."/>
            <person name="Arakawa K."/>
        </authorList>
    </citation>
    <scope>NUCLEOTIDE SEQUENCE [LARGE SCALE GENOMIC DNA]</scope>
</reference>
<keyword evidence="2" id="KW-1185">Reference proteome</keyword>
<name>A0A4C1WVZ1_EUMVA</name>
<protein>
    <submittedName>
        <fullName evidence="1">Uncharacterized protein</fullName>
    </submittedName>
</protein>
<dbReference type="EMBL" id="BGZK01000673">
    <property type="protein sequence ID" value="GBP55598.1"/>
    <property type="molecule type" value="Genomic_DNA"/>
</dbReference>
<gene>
    <name evidence="1" type="ORF">EVAR_35833_1</name>
</gene>
<evidence type="ECO:0000313" key="2">
    <source>
        <dbReference type="Proteomes" id="UP000299102"/>
    </source>
</evidence>
<dbReference type="Proteomes" id="UP000299102">
    <property type="component" value="Unassembled WGS sequence"/>
</dbReference>
<comment type="caution">
    <text evidence="1">The sequence shown here is derived from an EMBL/GenBank/DDBJ whole genome shotgun (WGS) entry which is preliminary data.</text>
</comment>
<accession>A0A4C1WVZ1</accession>
<dbReference type="AlphaFoldDB" id="A0A4C1WVZ1"/>
<evidence type="ECO:0000313" key="1">
    <source>
        <dbReference type="EMBL" id="GBP55598.1"/>
    </source>
</evidence>
<proteinExistence type="predicted"/>
<sequence>MDTSNYRVVASALPVSLERMGYLMEGERVDGRESGPPEFSHTGRNATAKAATTCSYCVRAWYLTGRAGPLSCSSQVGYGVVLPQ</sequence>
<organism evidence="1 2">
    <name type="scientific">Eumeta variegata</name>
    <name type="common">Bagworm moth</name>
    <name type="synonym">Eumeta japonica</name>
    <dbReference type="NCBI Taxonomy" id="151549"/>
    <lineage>
        <taxon>Eukaryota</taxon>
        <taxon>Metazoa</taxon>
        <taxon>Ecdysozoa</taxon>
        <taxon>Arthropoda</taxon>
        <taxon>Hexapoda</taxon>
        <taxon>Insecta</taxon>
        <taxon>Pterygota</taxon>
        <taxon>Neoptera</taxon>
        <taxon>Endopterygota</taxon>
        <taxon>Lepidoptera</taxon>
        <taxon>Glossata</taxon>
        <taxon>Ditrysia</taxon>
        <taxon>Tineoidea</taxon>
        <taxon>Psychidae</taxon>
        <taxon>Oiketicinae</taxon>
        <taxon>Eumeta</taxon>
    </lineage>
</organism>